<evidence type="ECO:0000259" key="8">
    <source>
        <dbReference type="SMART" id="SM00249"/>
    </source>
</evidence>
<feature type="region of interest" description="Disordered" evidence="7">
    <location>
        <begin position="1086"/>
        <end position="1105"/>
    </location>
</feature>
<dbReference type="GO" id="GO:0006338">
    <property type="term" value="P:chromatin remodeling"/>
    <property type="evidence" value="ECO:0007669"/>
    <property type="project" value="UniProtKB-ARBA"/>
</dbReference>
<feature type="domain" description="Zinc finger PHD-type" evidence="8">
    <location>
        <begin position="280"/>
        <end position="346"/>
    </location>
</feature>
<dbReference type="Gene3D" id="3.30.40.10">
    <property type="entry name" value="Zinc/RING finger domain, C3HC4 (zinc finger)"/>
    <property type="match status" value="2"/>
</dbReference>
<dbReference type="PANTHER" id="PTHR46235:SF3">
    <property type="entry name" value="PHD FINGER-CONTAINING PROTEIN DDB_G0268158"/>
    <property type="match status" value="1"/>
</dbReference>
<dbReference type="Pfam" id="PF22908">
    <property type="entry name" value="PHD_NSD"/>
    <property type="match status" value="1"/>
</dbReference>
<keyword evidence="2" id="KW-0479">Metal-binding</keyword>
<evidence type="ECO:0000256" key="2">
    <source>
        <dbReference type="ARBA" id="ARBA00022723"/>
    </source>
</evidence>
<evidence type="ECO:0000256" key="5">
    <source>
        <dbReference type="ARBA" id="ARBA00022833"/>
    </source>
</evidence>
<feature type="compositionally biased region" description="Polar residues" evidence="7">
    <location>
        <begin position="1274"/>
        <end position="1283"/>
    </location>
</feature>
<keyword evidence="6" id="KW-0539">Nucleus</keyword>
<organism evidence="9 10">
    <name type="scientific">Quercus suber</name>
    <name type="common">Cork oak</name>
    <dbReference type="NCBI Taxonomy" id="58331"/>
    <lineage>
        <taxon>Eukaryota</taxon>
        <taxon>Viridiplantae</taxon>
        <taxon>Streptophyta</taxon>
        <taxon>Embryophyta</taxon>
        <taxon>Tracheophyta</taxon>
        <taxon>Spermatophyta</taxon>
        <taxon>Magnoliopsida</taxon>
        <taxon>eudicotyledons</taxon>
        <taxon>Gunneridae</taxon>
        <taxon>Pentapetalae</taxon>
        <taxon>rosids</taxon>
        <taxon>fabids</taxon>
        <taxon>Fagales</taxon>
        <taxon>Fagaceae</taxon>
        <taxon>Quercus</taxon>
    </lineage>
</organism>
<gene>
    <name evidence="9" type="primary">EDM2_0</name>
    <name evidence="9" type="ORF">CFP56_010716</name>
</gene>
<feature type="region of interest" description="Disordered" evidence="7">
    <location>
        <begin position="1242"/>
        <end position="1305"/>
    </location>
</feature>
<comment type="caution">
    <text evidence="9">The sequence shown here is derived from an EMBL/GenBank/DDBJ whole genome shotgun (WGS) entry which is preliminary data.</text>
</comment>
<keyword evidence="10" id="KW-1185">Reference proteome</keyword>
<keyword evidence="3" id="KW-0677">Repeat</keyword>
<evidence type="ECO:0000256" key="4">
    <source>
        <dbReference type="ARBA" id="ARBA00022771"/>
    </source>
</evidence>
<dbReference type="GO" id="GO:0008270">
    <property type="term" value="F:zinc ion binding"/>
    <property type="evidence" value="ECO:0007669"/>
    <property type="project" value="UniProtKB-KW"/>
</dbReference>
<dbReference type="Pfam" id="PF23004">
    <property type="entry name" value="PHDvar_NSD"/>
    <property type="match status" value="1"/>
</dbReference>
<protein>
    <submittedName>
        <fullName evidence="9">Protein enhanced downy mildew 2</fullName>
    </submittedName>
</protein>
<dbReference type="InterPro" id="IPR013083">
    <property type="entry name" value="Znf_RING/FYVE/PHD"/>
</dbReference>
<dbReference type="Pfam" id="PF26055">
    <property type="entry name" value="Mtase_EDM2"/>
    <property type="match status" value="2"/>
</dbReference>
<comment type="subcellular location">
    <subcellularLocation>
        <location evidence="1">Nucleus</location>
    </subcellularLocation>
</comment>
<dbReference type="PANTHER" id="PTHR46235">
    <property type="entry name" value="PHD FINGER-CONTAINING PROTEIN DDB_G0268158"/>
    <property type="match status" value="1"/>
</dbReference>
<evidence type="ECO:0000256" key="7">
    <source>
        <dbReference type="SAM" id="MobiDB-lite"/>
    </source>
</evidence>
<accession>A0AAW0KZ57</accession>
<evidence type="ECO:0000313" key="9">
    <source>
        <dbReference type="EMBL" id="KAK7844584.1"/>
    </source>
</evidence>
<feature type="domain" description="Zinc finger PHD-type" evidence="8">
    <location>
        <begin position="347"/>
        <end position="413"/>
    </location>
</feature>
<feature type="compositionally biased region" description="Basic and acidic residues" evidence="7">
    <location>
        <begin position="1006"/>
        <end position="1015"/>
    </location>
</feature>
<keyword evidence="4" id="KW-0863">Zinc-finger</keyword>
<feature type="compositionally biased region" description="Basic and acidic residues" evidence="7">
    <location>
        <begin position="976"/>
        <end position="993"/>
    </location>
</feature>
<dbReference type="EMBL" id="PKMF04000183">
    <property type="protein sequence ID" value="KAK7844584.1"/>
    <property type="molecule type" value="Genomic_DNA"/>
</dbReference>
<dbReference type="InterPro" id="IPR001965">
    <property type="entry name" value="Znf_PHD"/>
</dbReference>
<feature type="domain" description="Zinc finger PHD-type" evidence="8">
    <location>
        <begin position="221"/>
        <end position="275"/>
    </location>
</feature>
<name>A0AAW0KZ57_QUESU</name>
<dbReference type="CDD" id="cd15565">
    <property type="entry name" value="PHD2_NSD"/>
    <property type="match status" value="1"/>
</dbReference>
<dbReference type="SMART" id="SM00249">
    <property type="entry name" value="PHD"/>
    <property type="match status" value="3"/>
</dbReference>
<dbReference type="Pfam" id="PF12047">
    <property type="entry name" value="DNMT1-RFD"/>
    <property type="match status" value="1"/>
</dbReference>
<dbReference type="InterPro" id="IPR022702">
    <property type="entry name" value="Cytosine_MeTrfase1_RFD"/>
</dbReference>
<feature type="compositionally biased region" description="Basic and acidic residues" evidence="7">
    <location>
        <begin position="1023"/>
        <end position="1032"/>
    </location>
</feature>
<dbReference type="InterPro" id="IPR055197">
    <property type="entry name" value="PHDvar_NSD"/>
</dbReference>
<dbReference type="CDD" id="cd15566">
    <property type="entry name" value="PHD3_NSD"/>
    <property type="match status" value="1"/>
</dbReference>
<dbReference type="Proteomes" id="UP000237347">
    <property type="component" value="Unassembled WGS sequence"/>
</dbReference>
<feature type="region of interest" description="Disordered" evidence="7">
    <location>
        <begin position="936"/>
        <end position="1046"/>
    </location>
</feature>
<dbReference type="GO" id="GO:0005634">
    <property type="term" value="C:nucleus"/>
    <property type="evidence" value="ECO:0007669"/>
    <property type="project" value="UniProtKB-SubCell"/>
</dbReference>
<dbReference type="InterPro" id="IPR055198">
    <property type="entry name" value="NSD_PHD"/>
</dbReference>
<keyword evidence="5" id="KW-0862">Zinc</keyword>
<reference evidence="9 10" key="1">
    <citation type="journal article" date="2018" name="Sci. Data">
        <title>The draft genome sequence of cork oak.</title>
        <authorList>
            <person name="Ramos A.M."/>
            <person name="Usie A."/>
            <person name="Barbosa P."/>
            <person name="Barros P.M."/>
            <person name="Capote T."/>
            <person name="Chaves I."/>
            <person name="Simoes F."/>
            <person name="Abreu I."/>
            <person name="Carrasquinho I."/>
            <person name="Faro C."/>
            <person name="Guimaraes J.B."/>
            <person name="Mendonca D."/>
            <person name="Nobrega F."/>
            <person name="Rodrigues L."/>
            <person name="Saibo N.J.M."/>
            <person name="Varela M.C."/>
            <person name="Egas C."/>
            <person name="Matos J."/>
            <person name="Miguel C.M."/>
            <person name="Oliveira M.M."/>
            <person name="Ricardo C.P."/>
            <person name="Goncalves S."/>
        </authorList>
    </citation>
    <scope>NUCLEOTIDE SEQUENCE [LARGE SCALE GENOMIC DNA]</scope>
    <source>
        <strain evidence="10">cv. HL8</strain>
    </source>
</reference>
<evidence type="ECO:0000256" key="3">
    <source>
        <dbReference type="ARBA" id="ARBA00022737"/>
    </source>
</evidence>
<evidence type="ECO:0000256" key="6">
    <source>
        <dbReference type="ARBA" id="ARBA00023242"/>
    </source>
</evidence>
<evidence type="ECO:0000256" key="1">
    <source>
        <dbReference type="ARBA" id="ARBA00004123"/>
    </source>
</evidence>
<proteinExistence type="predicted"/>
<evidence type="ECO:0000313" key="10">
    <source>
        <dbReference type="Proteomes" id="UP000237347"/>
    </source>
</evidence>
<dbReference type="InterPro" id="IPR058939">
    <property type="entry name" value="Mtase_EDM2"/>
</dbReference>
<sequence length="1305" mass="147848">MASSDDEAESLPDCVENYYFWDEKNEPISFIGLPIQWREGEILDGKKQQIFLRGDADKGLQKLHKQVIAWRFDLSNLKPEISVLLKGKHWTKIERPRKSYEDMIRTVLVTVQYLHFLRKNPEASGKSCWDHLSKVFSLYDVRPSQNDLVDHLPLISEAVNRDDTLANSKLLRTFLEEKPGKRKLHDEVVQTTDMSGFIVDDVDDDILDEEEDEEEDVFDSVCAFCDNGGDLFCEGRCMRSFHATVEAGEESMCDSLGYAQEEVDEMQNFFCKSCELKRHQCFVCGELGSSDKFSAAEVFPCVNATCGYFYHPHCVSKLLHQEDEAAAEELEKKIAAGGSFTCPIHKCSVCKQGENKKDPQLQFAVCRRCPKSYHRKCLPRKIAFEGIEDEGIIARAWEGLLPNRILIYCLKHEIDEELGTPIRDHVKFPGVKTTFEKKKVTVEENKKQASDSLRNKEKDLFKKKNLAFDDSFQGRTVVKVARQNQKSSSALKVGHTKNSDKVISGSDISRKVKVNNASRKLLNENAKSISMEVDKSSTADENKHSLGYRLFDLMKSNGKVKPRKQDMLNGEANKTMTVKPATKKLSSPLPSLDADSERRLLALLKDANKAVTLEDVIEKHKVPSTHAYSSKYIVDKTITLGKLEGSVEAVRDALGKLEDGRSREDAEAVCGPEVLQQIFKWKVVAYPRIFQFYESKLRVYLSPFLHGNRYTSFGRHFTKVEKLEGIVDKLHWYAQNGDMIVDFCCGANDFSVLMNKKLEEKGKKCSYKNFDIFQAKNDFNFEKRDWFTVKPNELPTGSKLIMGLNPPFGVKAALANKFIDKALEFNPKLIILISFYLPGSVDENDRQMDQWNLHAPPLSLWSRRDWTDKHQAIAEEHGHLLKQQEESDMKKNHPENLIHDHPVDNQNHYGDASMQIDDPTKSDRLEIFRGGSIVMEGNKESPTCISGDRVNLESEGPGKNQPSEAFVRKRKRDKEHRKGMGEKSPDNKLDGGRTRCSPSNVVDVRPSLEHLHSKSLEMPSHAELGEKGQERSRPHHSPPNVVDGRSSLERLHSKSLETSSLAELGENVQHFEPSISGSHMQFAAAYGGSPASKPNEMGSAYNRSGDDPYLTGTIHRMSTGVSPGSDYRARSVEEQLPGYTRDSSDGLGYRYNITQVEENFQRDREIRTRLRYYGQLEPDLPRYNYLASHDSGYGRIGSVSSTYVHPAPPADLSYRMNTSAMQRYAPRLDELNHTRMNTLGSEPHLMNRNSFYDPRAPPPGYQGSPMGFAPGPHSSYSHQNSAGWLNESRAKDLQSPPQIKNFIKV</sequence>